<evidence type="ECO:0000256" key="1">
    <source>
        <dbReference type="SAM" id="Phobius"/>
    </source>
</evidence>
<feature type="transmembrane region" description="Helical" evidence="1">
    <location>
        <begin position="96"/>
        <end position="113"/>
    </location>
</feature>
<gene>
    <name evidence="2" type="ORF">D0T11_14155</name>
</gene>
<evidence type="ECO:0000313" key="2">
    <source>
        <dbReference type="EMBL" id="RIY08649.1"/>
    </source>
</evidence>
<comment type="caution">
    <text evidence="2">The sequence shown here is derived from an EMBL/GenBank/DDBJ whole genome shotgun (WGS) entry which is preliminary data.</text>
</comment>
<sequence length="288" mass="32059">MLVPLEFLPGCRRELIPAGQNAQAYVIKNSLPSMKLLRQLSGSPQAAIISISVIIWVILLTGPASLGLTHCHVSAAGASAESLGMLLRMNPLSSQLVGWGLMVLAMMLPKLIIPIQTIRLQSLKRHRLLQSLLFVLGYLATWMLAGIPLISLIIASNLLLPLSYGAAAVAFGGALIWQFSPLKQRFLNRGHEHQLLSAFGWRAFQDAFTYGFRHGLWCVGAGWLLMLFPMLLPEGHTVAMLAATVIMLSEHLENPRFPRWEFNPRLKLLRYMVTQFKIRVLHPGFPIR</sequence>
<evidence type="ECO:0000313" key="3">
    <source>
        <dbReference type="Proteomes" id="UP000284250"/>
    </source>
</evidence>
<protein>
    <recommendedName>
        <fullName evidence="4">DUF2182 domain-containing protein</fullName>
    </recommendedName>
</protein>
<dbReference type="RefSeq" id="WP_119656450.1">
    <property type="nucleotide sequence ID" value="NZ_JBHUOI010000024.1"/>
</dbReference>
<feature type="transmembrane region" description="Helical" evidence="1">
    <location>
        <begin position="133"/>
        <end position="155"/>
    </location>
</feature>
<dbReference type="InterPro" id="IPR018688">
    <property type="entry name" value="PpoB2-like"/>
</dbReference>
<feature type="transmembrane region" description="Helical" evidence="1">
    <location>
        <begin position="214"/>
        <end position="232"/>
    </location>
</feature>
<dbReference type="AlphaFoldDB" id="A0A418QTU9"/>
<feature type="transmembrane region" description="Helical" evidence="1">
    <location>
        <begin position="40"/>
        <end position="59"/>
    </location>
</feature>
<keyword evidence="1" id="KW-1133">Transmembrane helix</keyword>
<dbReference type="Proteomes" id="UP000284250">
    <property type="component" value="Unassembled WGS sequence"/>
</dbReference>
<feature type="transmembrane region" description="Helical" evidence="1">
    <location>
        <begin position="161"/>
        <end position="179"/>
    </location>
</feature>
<reference evidence="2 3" key="2">
    <citation type="submission" date="2019-01" db="EMBL/GenBank/DDBJ databases">
        <title>Hymenobacter humicola sp. nov., isolated from soils in Antarctica.</title>
        <authorList>
            <person name="Sedlacek I."/>
            <person name="Holochova P."/>
            <person name="Kralova S."/>
            <person name="Pantucek R."/>
            <person name="Stankova E."/>
            <person name="Vrbovska V."/>
            <person name="Kristofova L."/>
            <person name="Svec P."/>
            <person name="Busse H.-J."/>
        </authorList>
    </citation>
    <scope>NUCLEOTIDE SEQUENCE [LARGE SCALE GENOMIC DNA]</scope>
    <source>
        <strain evidence="2 3">CCM 8852</strain>
    </source>
</reference>
<keyword evidence="1" id="KW-0472">Membrane</keyword>
<dbReference type="Pfam" id="PF09948">
    <property type="entry name" value="PpoB2"/>
    <property type="match status" value="1"/>
</dbReference>
<proteinExistence type="predicted"/>
<evidence type="ECO:0008006" key="4">
    <source>
        <dbReference type="Google" id="ProtNLM"/>
    </source>
</evidence>
<dbReference type="EMBL" id="QYCN01000021">
    <property type="protein sequence ID" value="RIY08649.1"/>
    <property type="molecule type" value="Genomic_DNA"/>
</dbReference>
<organism evidence="2 3">
    <name type="scientific">Hymenobacter rubripertinctus</name>
    <dbReference type="NCBI Taxonomy" id="2029981"/>
    <lineage>
        <taxon>Bacteria</taxon>
        <taxon>Pseudomonadati</taxon>
        <taxon>Bacteroidota</taxon>
        <taxon>Cytophagia</taxon>
        <taxon>Cytophagales</taxon>
        <taxon>Hymenobacteraceae</taxon>
        <taxon>Hymenobacter</taxon>
    </lineage>
</organism>
<keyword evidence="3" id="KW-1185">Reference proteome</keyword>
<accession>A0A418QTU9</accession>
<keyword evidence="1" id="KW-0812">Transmembrane</keyword>
<reference evidence="2 3" key="1">
    <citation type="submission" date="2018-09" db="EMBL/GenBank/DDBJ databases">
        <authorList>
            <person name="Zeman M."/>
            <person name="Pardy F."/>
        </authorList>
    </citation>
    <scope>NUCLEOTIDE SEQUENCE [LARGE SCALE GENOMIC DNA]</scope>
    <source>
        <strain evidence="2 3">CCM 8852</strain>
    </source>
</reference>
<name>A0A418QTU9_9BACT</name>